<evidence type="ECO:0000313" key="2">
    <source>
        <dbReference type="EMBL" id="TWR25268.1"/>
    </source>
</evidence>
<proteinExistence type="predicted"/>
<dbReference type="EMBL" id="VOEJ01000009">
    <property type="protein sequence ID" value="TWR25268.1"/>
    <property type="molecule type" value="Genomic_DNA"/>
</dbReference>
<organism evidence="2 3">
    <name type="scientific">Mucilaginibacter pallidiroseus</name>
    <dbReference type="NCBI Taxonomy" id="2599295"/>
    <lineage>
        <taxon>Bacteria</taxon>
        <taxon>Pseudomonadati</taxon>
        <taxon>Bacteroidota</taxon>
        <taxon>Sphingobacteriia</taxon>
        <taxon>Sphingobacteriales</taxon>
        <taxon>Sphingobacteriaceae</taxon>
        <taxon>Mucilaginibacter</taxon>
    </lineage>
</organism>
<gene>
    <name evidence="2" type="ORF">FPZ43_16920</name>
</gene>
<protein>
    <submittedName>
        <fullName evidence="2">Uncharacterized protein</fullName>
    </submittedName>
</protein>
<feature type="transmembrane region" description="Helical" evidence="1">
    <location>
        <begin position="17"/>
        <end position="36"/>
    </location>
</feature>
<keyword evidence="1" id="KW-0472">Membrane</keyword>
<sequence length="175" mass="18652">MVAIQVLFLFMIVRENLQSNIVCAVVIVLSALMLVAHVKQPLHYDDHLYEHILVALWIPVGAVSSYYINNKLGLGPVIGAATVGLIASFLPALNQKSAYLKHLPPAVYCGAFIGMSGVKVANGFLFVFAASFFAGILLVLSKSLFQGMGGKLGLLAFAGVVMASLCLFIMSSYGL</sequence>
<evidence type="ECO:0000313" key="3">
    <source>
        <dbReference type="Proteomes" id="UP000320042"/>
    </source>
</evidence>
<keyword evidence="3" id="KW-1185">Reference proteome</keyword>
<dbReference type="AlphaFoldDB" id="A0A563U0W8"/>
<reference evidence="2 3" key="1">
    <citation type="submission" date="2019-07" db="EMBL/GenBank/DDBJ databases">
        <authorList>
            <person name="Kim J."/>
        </authorList>
    </citation>
    <scope>NUCLEOTIDE SEQUENCE [LARGE SCALE GENOMIC DNA]</scope>
    <source>
        <strain evidence="3">dk17</strain>
    </source>
</reference>
<comment type="caution">
    <text evidence="2">The sequence shown here is derived from an EMBL/GenBank/DDBJ whole genome shotgun (WGS) entry which is preliminary data.</text>
</comment>
<feature type="transmembrane region" description="Helical" evidence="1">
    <location>
        <begin position="48"/>
        <end position="68"/>
    </location>
</feature>
<keyword evidence="1" id="KW-0812">Transmembrane</keyword>
<keyword evidence="1" id="KW-1133">Transmembrane helix</keyword>
<accession>A0A563U0W8</accession>
<dbReference type="OrthoDB" id="6333271at2"/>
<name>A0A563U0W8_9SPHI</name>
<feature type="transmembrane region" description="Helical" evidence="1">
    <location>
        <begin position="152"/>
        <end position="173"/>
    </location>
</feature>
<feature type="transmembrane region" description="Helical" evidence="1">
    <location>
        <begin position="124"/>
        <end position="140"/>
    </location>
</feature>
<evidence type="ECO:0000256" key="1">
    <source>
        <dbReference type="SAM" id="Phobius"/>
    </source>
</evidence>
<feature type="transmembrane region" description="Helical" evidence="1">
    <location>
        <begin position="74"/>
        <end position="93"/>
    </location>
</feature>
<dbReference type="Proteomes" id="UP000320042">
    <property type="component" value="Unassembled WGS sequence"/>
</dbReference>